<keyword evidence="5" id="KW-0158">Chromosome</keyword>
<dbReference type="InterPro" id="IPR035368">
    <property type="entry name" value="Nrap_D3"/>
</dbReference>
<evidence type="ECO:0000256" key="10">
    <source>
        <dbReference type="RuleBase" id="RU364032"/>
    </source>
</evidence>
<keyword evidence="6 10" id="KW-0694">RNA-binding</keyword>
<dbReference type="GO" id="GO:0034456">
    <property type="term" value="C:UTP-C complex"/>
    <property type="evidence" value="ECO:0007669"/>
    <property type="project" value="TreeGrafter"/>
</dbReference>
<dbReference type="GO" id="GO:0006409">
    <property type="term" value="P:tRNA export from nucleus"/>
    <property type="evidence" value="ECO:0007669"/>
    <property type="project" value="TreeGrafter"/>
</dbReference>
<organism evidence="17 18">
    <name type="scientific">Meganyctiphanes norvegica</name>
    <name type="common">Northern krill</name>
    <name type="synonym">Thysanopoda norvegica</name>
    <dbReference type="NCBI Taxonomy" id="48144"/>
    <lineage>
        <taxon>Eukaryota</taxon>
        <taxon>Metazoa</taxon>
        <taxon>Ecdysozoa</taxon>
        <taxon>Arthropoda</taxon>
        <taxon>Crustacea</taxon>
        <taxon>Multicrustacea</taxon>
        <taxon>Malacostraca</taxon>
        <taxon>Eumalacostraca</taxon>
        <taxon>Eucarida</taxon>
        <taxon>Euphausiacea</taxon>
        <taxon>Euphausiidae</taxon>
        <taxon>Meganyctiphanes</taxon>
    </lineage>
</organism>
<evidence type="ECO:0000259" key="15">
    <source>
        <dbReference type="Pfam" id="PF17405"/>
    </source>
</evidence>
<evidence type="ECO:0000256" key="9">
    <source>
        <dbReference type="ARBA" id="ARBA00035020"/>
    </source>
</evidence>
<name>A0AAV2QAG8_MEGNR</name>
<evidence type="ECO:0000256" key="5">
    <source>
        <dbReference type="ARBA" id="ARBA00022454"/>
    </source>
</evidence>
<evidence type="ECO:0000259" key="13">
    <source>
        <dbReference type="Pfam" id="PF17403"/>
    </source>
</evidence>
<feature type="domain" description="Nrap protein" evidence="13">
    <location>
        <begin position="371"/>
        <end position="508"/>
    </location>
</feature>
<evidence type="ECO:0000259" key="12">
    <source>
        <dbReference type="Pfam" id="PF03813"/>
    </source>
</evidence>
<comment type="similarity">
    <text evidence="3 10">Belongs to the NRAP family.</text>
</comment>
<dbReference type="Pfam" id="PF17404">
    <property type="entry name" value="Nrap_D3"/>
    <property type="match status" value="1"/>
</dbReference>
<evidence type="ECO:0000259" key="14">
    <source>
        <dbReference type="Pfam" id="PF17404"/>
    </source>
</evidence>
<dbReference type="Pfam" id="PF17403">
    <property type="entry name" value="Nrap_D2"/>
    <property type="match status" value="1"/>
</dbReference>
<dbReference type="Pfam" id="PF03813">
    <property type="entry name" value="Nrap"/>
    <property type="match status" value="1"/>
</dbReference>
<feature type="domain" description="Nrap protein" evidence="15">
    <location>
        <begin position="700"/>
        <end position="897"/>
    </location>
</feature>
<evidence type="ECO:0000259" key="16">
    <source>
        <dbReference type="Pfam" id="PF17406"/>
    </source>
</evidence>
<dbReference type="GO" id="GO:0003723">
    <property type="term" value="F:RNA binding"/>
    <property type="evidence" value="ECO:0007669"/>
    <property type="project" value="UniProtKB-KW"/>
</dbReference>
<comment type="function">
    <text evidence="8">Part of the small subunit (SSU) processome, first precursor of the small eukaryotic ribosomal subunit. During the assembly of the SSU processome in the nucleolus, many ribosome biogenesis factors, an RNA chaperone and ribosomal proteins associate with the nascent pre-rRNA and work in concert to generate RNA folding, modifications, rearrangements and cleavage as well as targeted degradation of pre-ribosomal RNA by the RNA exosome.</text>
</comment>
<dbReference type="InterPro" id="IPR005554">
    <property type="entry name" value="NOL6/Upt22"/>
</dbReference>
<dbReference type="PANTHER" id="PTHR17972:SF0">
    <property type="entry name" value="NUCLEOLAR PROTEIN 6"/>
    <property type="match status" value="1"/>
</dbReference>
<dbReference type="PANTHER" id="PTHR17972">
    <property type="entry name" value="NUCLEOLAR RNA-ASSOCIATED PROTEIN"/>
    <property type="match status" value="1"/>
</dbReference>
<evidence type="ECO:0000256" key="4">
    <source>
        <dbReference type="ARBA" id="ARBA00016437"/>
    </source>
</evidence>
<dbReference type="GO" id="GO:0005694">
    <property type="term" value="C:chromosome"/>
    <property type="evidence" value="ECO:0007669"/>
    <property type="project" value="UniProtKB-SubCell"/>
</dbReference>
<feature type="domain" description="Nrap protein" evidence="12">
    <location>
        <begin position="223"/>
        <end position="363"/>
    </location>
</feature>
<dbReference type="InterPro" id="IPR035370">
    <property type="entry name" value="Nrap_D5"/>
</dbReference>
<dbReference type="Proteomes" id="UP001497623">
    <property type="component" value="Unassembled WGS sequence"/>
</dbReference>
<evidence type="ECO:0000256" key="7">
    <source>
        <dbReference type="ARBA" id="ARBA00023242"/>
    </source>
</evidence>
<dbReference type="AlphaFoldDB" id="A0AAV2QAG8"/>
<protein>
    <recommendedName>
        <fullName evidence="4 10">Nucleolar protein 6</fullName>
    </recommendedName>
</protein>
<evidence type="ECO:0000313" key="17">
    <source>
        <dbReference type="EMBL" id="CAL4075353.1"/>
    </source>
</evidence>
<dbReference type="GO" id="GO:0032545">
    <property type="term" value="C:CURI complex"/>
    <property type="evidence" value="ECO:0007669"/>
    <property type="project" value="TreeGrafter"/>
</dbReference>
<evidence type="ECO:0000256" key="11">
    <source>
        <dbReference type="SAM" id="MobiDB-lite"/>
    </source>
</evidence>
<dbReference type="SUPFAM" id="SSF81631">
    <property type="entry name" value="PAP/OAS1 substrate-binding domain"/>
    <property type="match status" value="1"/>
</dbReference>
<feature type="region of interest" description="Disordered" evidence="11">
    <location>
        <begin position="1"/>
        <end position="104"/>
    </location>
</feature>
<dbReference type="Pfam" id="PF17405">
    <property type="entry name" value="Nrap_D4"/>
    <property type="match status" value="1"/>
</dbReference>
<comment type="subcellular location">
    <subcellularLocation>
        <location evidence="1">Chromosome</location>
    </subcellularLocation>
    <subcellularLocation>
        <location evidence="2 10">Nucleus</location>
        <location evidence="2 10">Nucleolus</location>
    </subcellularLocation>
</comment>
<sequence>MNLKTCSKKKKGNANEKYEAADELENEEGSESEEETDEDDEMNESDEEEDRTEDEEEEEDGFDDIGELVDTAENNNDVSTKRKLDVQGGKASKSSKTNKSDLYKAPTVEEMNTLREAQTLYHSNLFRMQMDELLSTISLKAKDRIKINQWREDFLKFIQQKGTISEKYEVSDTSWLLKKGLFLPVPSSGMPATKGVFVFAPPTHLEFVGSFITNTANTQGKVIDLMITLPKECVQAGDWLNARWIVKRWQYLSWLALLLKDSEDLAENLSWVLPLGEPYRPVLQIKPSGSLGKKWSINIHPVPPEGVFQLKQFRPNKNTVRQSWFFNREHAEDDIGPVTPHYNWLVGIDLVFREHNNLIKETIAEHPNLYQGIVLLKIWLGQRALDTGYGGFSGHIITMLVVHLLKTRKVTVQMSAYQVFRTCVLMLSKSDWTNEGTTMCLEPSDTCPSLQVFHELYQVVFVDPSGFFNLASTITKADYYRVQYEAKLAIELLDSSSVDSFEALFIKKLEFHETFDQMIQIKLSQKDLNRCLSNQSSINEEQARLDFLGDVRSVIWEDIVKVMREGLGDRINLIAPLRGENLIWPLNEPQPKQKKSLTVGLLLNPNLSAALLTKGPIADDPEVNSFRAFWGEKSLLRRFQDGSFHEAILWGEPKDPLGDRRLIPGTIIKYLMKNHFKLNEEKVLYIAEQTESLIRLTHYNFENKYGTGEEATVAAIQAYNSLTRKLRSIDLPLKITSVHSTSDVLRHSRVFPPLNKAIPKPGKTCAECKEHINKKKRKTYTESFNVAIEMLVFLEISGKWPDEVEAIQAIKAEFHKQLGQQLKNDGVTIRLFPGFLQIFWEGYVFQLSICYRREIYLRRLVETSSGDWKEQDTEEAIRLETEIEILPKVSSALAGIQSIHPSYNGAVRLAKRWASAQLLMPQLPPLAVELLVAQLYLSPAPHAAPHTPHVAFLRLLQFLAKTDWKSMPVLVNLNNDFELDDITELNKRFMTQREKLPHMFVATPYELRRSGNSDDPADVEKTYYSRLLATCVNPGLWLKEVMPLSGIDTSYFMGHSTRVASVNTMTVKFRALLSFERVYGAQLKHVHIYFLDVLCIINSLMTFKCEENIKEKDICSFESTQIFLPYGIKSILNLFCIRNDTEGSFDIEYSPQWVHLRNIKNIVRRMCT</sequence>
<keyword evidence="7 10" id="KW-0539">Nucleus</keyword>
<dbReference type="InterPro" id="IPR035082">
    <property type="entry name" value="Nrap_D1"/>
</dbReference>
<feature type="non-terminal residue" evidence="17">
    <location>
        <position position="1168"/>
    </location>
</feature>
<dbReference type="InterPro" id="IPR035369">
    <property type="entry name" value="Nrap_D4"/>
</dbReference>
<dbReference type="FunFam" id="1.10.1410.10:FF:000005">
    <property type="entry name" value="Nucleolar protein 6"/>
    <property type="match status" value="1"/>
</dbReference>
<evidence type="ECO:0000313" key="18">
    <source>
        <dbReference type="Proteomes" id="UP001497623"/>
    </source>
</evidence>
<proteinExistence type="inferred from homology"/>
<keyword evidence="18" id="KW-1185">Reference proteome</keyword>
<dbReference type="Pfam" id="PF17406">
    <property type="entry name" value="Nrap_D5"/>
    <property type="match status" value="1"/>
</dbReference>
<accession>A0AAV2QAG8</accession>
<gene>
    <name evidence="17" type="ORF">MNOR_LOCUS9758</name>
</gene>
<dbReference type="GO" id="GO:0006364">
    <property type="term" value="P:rRNA processing"/>
    <property type="evidence" value="ECO:0007669"/>
    <property type="project" value="TreeGrafter"/>
</dbReference>
<feature type="domain" description="Nrap protein" evidence="14">
    <location>
        <begin position="513"/>
        <end position="677"/>
    </location>
</feature>
<reference evidence="17 18" key="1">
    <citation type="submission" date="2024-05" db="EMBL/GenBank/DDBJ databases">
        <authorList>
            <person name="Wallberg A."/>
        </authorList>
    </citation>
    <scope>NUCLEOTIDE SEQUENCE [LARGE SCALE GENOMIC DNA]</scope>
</reference>
<comment type="caution">
    <text evidence="17">The sequence shown here is derived from an EMBL/GenBank/DDBJ whole genome shotgun (WGS) entry which is preliminary data.</text>
</comment>
<comment type="subunit">
    <text evidence="9">Part of the small subunit (SSU) processome, composed of more than 70 proteins and the RNA chaperone small nucleolar RNA (snoRNA) U3.</text>
</comment>
<dbReference type="GO" id="GO:0032040">
    <property type="term" value="C:small-subunit processome"/>
    <property type="evidence" value="ECO:0007669"/>
    <property type="project" value="TreeGrafter"/>
</dbReference>
<feature type="compositionally biased region" description="Acidic residues" evidence="11">
    <location>
        <begin position="21"/>
        <end position="67"/>
    </location>
</feature>
<evidence type="ECO:0000256" key="3">
    <source>
        <dbReference type="ARBA" id="ARBA00006674"/>
    </source>
</evidence>
<dbReference type="InterPro" id="IPR035367">
    <property type="entry name" value="Nrap_D2"/>
</dbReference>
<feature type="compositionally biased region" description="Basic residues" evidence="11">
    <location>
        <begin position="1"/>
        <end position="12"/>
    </location>
</feature>
<dbReference type="EMBL" id="CAXKWB010004772">
    <property type="protein sequence ID" value="CAL4075353.1"/>
    <property type="molecule type" value="Genomic_DNA"/>
</dbReference>
<evidence type="ECO:0000256" key="8">
    <source>
        <dbReference type="ARBA" id="ARBA00035000"/>
    </source>
</evidence>
<evidence type="ECO:0000256" key="1">
    <source>
        <dbReference type="ARBA" id="ARBA00004286"/>
    </source>
</evidence>
<evidence type="ECO:0000256" key="6">
    <source>
        <dbReference type="ARBA" id="ARBA00022884"/>
    </source>
</evidence>
<feature type="domain" description="Nrap protein" evidence="16">
    <location>
        <begin position="900"/>
        <end position="1009"/>
    </location>
</feature>
<dbReference type="Gene3D" id="1.10.1410.10">
    <property type="match status" value="2"/>
</dbReference>
<evidence type="ECO:0000256" key="2">
    <source>
        <dbReference type="ARBA" id="ARBA00004604"/>
    </source>
</evidence>